<name>A0ABT1PNF6_9ACTN</name>
<dbReference type="Pfam" id="PF02900">
    <property type="entry name" value="LigB"/>
    <property type="match status" value="1"/>
</dbReference>
<proteinExistence type="predicted"/>
<dbReference type="Gene3D" id="3.40.830.10">
    <property type="entry name" value="LigB-like"/>
    <property type="match status" value="1"/>
</dbReference>
<evidence type="ECO:0000259" key="1">
    <source>
        <dbReference type="Pfam" id="PF02900"/>
    </source>
</evidence>
<comment type="caution">
    <text evidence="2">The sequence shown here is derived from an EMBL/GenBank/DDBJ whole genome shotgun (WGS) entry which is preliminary data.</text>
</comment>
<evidence type="ECO:0000313" key="3">
    <source>
        <dbReference type="Proteomes" id="UP001057702"/>
    </source>
</evidence>
<gene>
    <name evidence="2" type="ORF">NGB36_00935</name>
</gene>
<protein>
    <submittedName>
        <fullName evidence="2">Extradiol ring-cleavage dioxygenase</fullName>
    </submittedName>
</protein>
<dbReference type="RefSeq" id="WP_255918068.1">
    <property type="nucleotide sequence ID" value="NZ_JANFNG010000001.1"/>
</dbReference>
<dbReference type="SUPFAM" id="SSF53213">
    <property type="entry name" value="LigB-like"/>
    <property type="match status" value="1"/>
</dbReference>
<accession>A0ABT1PNF6</accession>
<evidence type="ECO:0000313" key="2">
    <source>
        <dbReference type="EMBL" id="MCQ4079216.1"/>
    </source>
</evidence>
<sequence length="358" mass="39813">MAEFLGLGLTHYPLLAGTDEHMASLLRWTLQDPDIPAELKDPASWSASMRAEWSDDGGRAAATGHRRQLLEGLARCRKTLDAFAPDVLVVWGDDQYENFREEVVPPFCVLAYGDLEVQPFELMNKRGSPNAWGRPEDMTFVLHGDPATARELADDVLSAGFDIAYSYRKRQDAPFPHAIVNTQLFLDYDHAGTEFPYPIVPITVNCYGQHAIARKGGLARFAEIAREQLDPAGPSPARCFALGKAVAAALRRTDKRVALVASSSWSHAFLNDKDWHLRPDTAADQLLYQALVSDDYDTWLHLTSTDVVAAGQHEMLNWFCLLGAVTELDMKLDWSALVTTDVFNSNKCFAVFNGKDPR</sequence>
<dbReference type="Proteomes" id="UP001057702">
    <property type="component" value="Unassembled WGS sequence"/>
</dbReference>
<reference evidence="2" key="1">
    <citation type="submission" date="2022-06" db="EMBL/GenBank/DDBJ databases">
        <title>Draft genome sequence of Streptomyces sp. RB6PN25 isolated from peat swamp forest in Thailand.</title>
        <authorList>
            <person name="Duangmal K."/>
            <person name="Klaysubun C."/>
        </authorList>
    </citation>
    <scope>NUCLEOTIDE SEQUENCE</scope>
    <source>
        <strain evidence="2">RB6PN25</strain>
    </source>
</reference>
<dbReference type="EMBL" id="JANFNG010000001">
    <property type="protein sequence ID" value="MCQ4079216.1"/>
    <property type="molecule type" value="Genomic_DNA"/>
</dbReference>
<dbReference type="InterPro" id="IPR004183">
    <property type="entry name" value="Xdiol_dOase_suB"/>
</dbReference>
<keyword evidence="3" id="KW-1185">Reference proteome</keyword>
<keyword evidence="2" id="KW-0223">Dioxygenase</keyword>
<organism evidence="2 3">
    <name type="scientific">Streptomyces humicola</name>
    <dbReference type="NCBI Taxonomy" id="2953240"/>
    <lineage>
        <taxon>Bacteria</taxon>
        <taxon>Bacillati</taxon>
        <taxon>Actinomycetota</taxon>
        <taxon>Actinomycetes</taxon>
        <taxon>Kitasatosporales</taxon>
        <taxon>Streptomycetaceae</taxon>
        <taxon>Streptomyces</taxon>
    </lineage>
</organism>
<feature type="domain" description="Extradiol ring-cleavage dioxygenase class III enzyme subunit B" evidence="1">
    <location>
        <begin position="66"/>
        <end position="332"/>
    </location>
</feature>
<dbReference type="GO" id="GO:0051213">
    <property type="term" value="F:dioxygenase activity"/>
    <property type="evidence" value="ECO:0007669"/>
    <property type="project" value="UniProtKB-KW"/>
</dbReference>
<keyword evidence="2" id="KW-0560">Oxidoreductase</keyword>